<dbReference type="Pfam" id="PF12680">
    <property type="entry name" value="SnoaL_2"/>
    <property type="match status" value="1"/>
</dbReference>
<dbReference type="InterPro" id="IPR032710">
    <property type="entry name" value="NTF2-like_dom_sf"/>
</dbReference>
<dbReference type="EMBL" id="JAEHNY010000003">
    <property type="protein sequence ID" value="MBI6119123.1"/>
    <property type="molecule type" value="Genomic_DNA"/>
</dbReference>
<keyword evidence="3" id="KW-1185">Reference proteome</keyword>
<organism evidence="2 3">
    <name type="scientific">Salegentibacter maritimus</name>
    <dbReference type="NCBI Taxonomy" id="2794347"/>
    <lineage>
        <taxon>Bacteria</taxon>
        <taxon>Pseudomonadati</taxon>
        <taxon>Bacteroidota</taxon>
        <taxon>Flavobacteriia</taxon>
        <taxon>Flavobacteriales</taxon>
        <taxon>Flavobacteriaceae</taxon>
        <taxon>Salegentibacter</taxon>
    </lineage>
</organism>
<evidence type="ECO:0000259" key="1">
    <source>
        <dbReference type="Pfam" id="PF12680"/>
    </source>
</evidence>
<sequence length="131" mass="15253">MNSVKKITEEFLDYLGKRDLNNLISLFSENIEWEIPGNVEKVDWLGKRSSKDEIKKNFEMLWSATEPLSVKINKIFIEDDEAVIAGAFFTKMLKTNKRVDSIFFIHIVIKNQKIIKYTLLEDSYAVSEALM</sequence>
<name>A0ABS0TDQ8_9FLAO</name>
<evidence type="ECO:0000313" key="2">
    <source>
        <dbReference type="EMBL" id="MBI6119123.1"/>
    </source>
</evidence>
<dbReference type="Proteomes" id="UP000635665">
    <property type="component" value="Unassembled WGS sequence"/>
</dbReference>
<feature type="domain" description="SnoaL-like" evidence="1">
    <location>
        <begin position="9"/>
        <end position="115"/>
    </location>
</feature>
<protein>
    <submittedName>
        <fullName evidence="2">Nuclear transport factor 2 family protein</fullName>
    </submittedName>
</protein>
<comment type="caution">
    <text evidence="2">The sequence shown here is derived from an EMBL/GenBank/DDBJ whole genome shotgun (WGS) entry which is preliminary data.</text>
</comment>
<dbReference type="RefSeq" id="WP_198637900.1">
    <property type="nucleotide sequence ID" value="NZ_JAEHNY010000003.1"/>
</dbReference>
<reference evidence="2 3" key="1">
    <citation type="submission" date="2020-12" db="EMBL/GenBank/DDBJ databases">
        <title>Salegentibacter orientalis sp. nov., isolated from costal sediment.</title>
        <authorList>
            <person name="Lian F.-B."/>
        </authorList>
    </citation>
    <scope>NUCLEOTIDE SEQUENCE [LARGE SCALE GENOMIC DNA]</scope>
    <source>
        <strain evidence="2 3">F60176</strain>
    </source>
</reference>
<dbReference type="InterPro" id="IPR037401">
    <property type="entry name" value="SnoaL-like"/>
</dbReference>
<gene>
    <name evidence="2" type="ORF">I6U50_03705</name>
</gene>
<proteinExistence type="predicted"/>
<dbReference type="SUPFAM" id="SSF54427">
    <property type="entry name" value="NTF2-like"/>
    <property type="match status" value="1"/>
</dbReference>
<evidence type="ECO:0000313" key="3">
    <source>
        <dbReference type="Proteomes" id="UP000635665"/>
    </source>
</evidence>
<dbReference type="Gene3D" id="3.10.450.50">
    <property type="match status" value="1"/>
</dbReference>
<accession>A0ABS0TDQ8</accession>